<dbReference type="EMBL" id="CAJOBB010000833">
    <property type="protein sequence ID" value="CAF3760893.1"/>
    <property type="molecule type" value="Genomic_DNA"/>
</dbReference>
<sequence>MDTCETNKLYKIPFKTCRNYTIDHDLVTIRLDIEWSRKGGDDPELVMDITNKKPVSFIQQNQSSPVFINPVHHHHPQQQQPQHRQENFQSPNQQQHQLYHLSSNNHDLSRSTIISGDHNDVSSTTTSGFHDVTQSHSQLQIQSPVLSTSDLAIQQIKNDLKSQLTPILPRQSTFNPQYLSPQHVIQTPSSNMNDSRIPMPISAISSSSQIKQMASGSMHIHDLRQSPPMSTGQSRGYVICHCSHPGNHEHNCPAITPNKQQSNTNLPSDIMYIPSNNRPIAPRTSFIPQPHSNDTILTPSPKEPIPTTTLFHFPNPNVMKASNLSSDITTIVSQPPQFINNNLACSTIKNPSLTINHNFNPEAFVFPPSMIHSNQSNYQISPSRPMPIVQQQQSIPLQNPPRQRKKPLTKRSPLNNQNQHRPLFPNRNDSSSKVSVINSFNPPIRQPQQNNNHSNYVLYPTQLQPGMFTLQDNSQTSMNSLSSSCNTLHIATNDITGNTTQRRSSHAESVRSPVQLDLLTGQNTVQPSVSTDAIVRTINDVVDGKVAITDNKNTSASTSLQQQQQQTKPSPFEPKCVWEQNGPVKTKTYLSPLDQKQHLPSYDSNVSTLTNQNVRNITSQIVRSPTLEENGSNTLVQQQVTNTTKKRNRPKPTNNQASKRVCKTTINTTQSTIISTVTSTSTVIEQPILSTPTSISSERITTPHAPNENINSNLSNDLWSTVVDMGQINTLRNSSGTGNASEQILVSDRVYDFEFDEFPSKPNERFNSSTPPLALMSISDPNVLLTSPITEKSSIASITSVPSPDDVYANFFPFNGQPSSGGAAAASQENQVTSSVLTPPDFQSTHVRQSQLHSQNFEYNDSSHQTQTLTSQTIETNSNTVKQMINNPNDSQPTSQPKPKPLPKSNSTNNKPISNSSKISKQQNSTKLTCTRCGVKRLLDITHHELPQQKGLLVYECMSCGNNSLQSNVSPDERKIRLKKVADDHLNRVECQFCHKIFHSHTDYLTHLKNDHESTKPIISFIIMDLTVGRIVWARYTKDDIYWPGKIIIVSNNTNDLWSSESYKYLIEFFVTNQSNWITDILPYRQYRDSMTNDSFMTYGLHSTMKPDFLNAINQADYASSHEMYVNSSNLTVMTTQQQTNFTPTIENNIDNDFLLESNSMFTSNTGSTYSRCYNTPYQQPGLSLNSTNQLTDTFQSNNNSNKSNQVLTTNNDWYAQQGLLVESITPPLPLQHEHISSIDTFEKIHTVIILTTKNYANSSFISFIFNSLSNFFHSSIVYIDHLTNYQHPTTSTISYLICFDHFDLTIKQTLNSTILNNLNAHINYLFLIINTPSQELITHFYSTIMNKRSILVLHYHYSTFDNEPLLLCSGNRKTYEMIRLSFLKYLCLKIKYIESREDKEEERLYSSYYISSLVQSTNILNRFVNEQIQQTLNQNFELDFIRNNQAVIDELFPRIVINKNSNSNNLFDIMHNSNEDILKDKAKQSTIMNDLFQNRAIKTNILPPICTYYKQNILHE</sequence>
<keyword evidence="1" id="KW-0863">Zinc-finger</keyword>
<feature type="compositionally biased region" description="Low complexity" evidence="2">
    <location>
        <begin position="903"/>
        <end position="923"/>
    </location>
</feature>
<evidence type="ECO:0000256" key="1">
    <source>
        <dbReference type="PROSITE-ProRule" id="PRU00042"/>
    </source>
</evidence>
<evidence type="ECO:0000256" key="2">
    <source>
        <dbReference type="SAM" id="MobiDB-lite"/>
    </source>
</evidence>
<comment type="caution">
    <text evidence="4">The sequence shown here is derived from an EMBL/GenBank/DDBJ whole genome shotgun (WGS) entry which is preliminary data.</text>
</comment>
<feature type="region of interest" description="Disordered" evidence="2">
    <location>
        <begin position="553"/>
        <end position="578"/>
    </location>
</feature>
<dbReference type="InterPro" id="IPR013087">
    <property type="entry name" value="Znf_C2H2_type"/>
</dbReference>
<evidence type="ECO:0000313" key="5">
    <source>
        <dbReference type="Proteomes" id="UP000663868"/>
    </source>
</evidence>
<dbReference type="PROSITE" id="PS00028">
    <property type="entry name" value="ZINC_FINGER_C2H2_1"/>
    <property type="match status" value="1"/>
</dbReference>
<feature type="region of interest" description="Disordered" evidence="2">
    <location>
        <begin position="882"/>
        <end position="923"/>
    </location>
</feature>
<evidence type="ECO:0000313" key="4">
    <source>
        <dbReference type="EMBL" id="CAF3760893.1"/>
    </source>
</evidence>
<name>A0A818YXF3_9BILA</name>
<keyword evidence="1" id="KW-0479">Metal-binding</keyword>
<accession>A0A818YXF3</accession>
<gene>
    <name evidence="4" type="ORF">KXQ929_LOCUS14795</name>
</gene>
<dbReference type="CDD" id="cd05162">
    <property type="entry name" value="PWWP"/>
    <property type="match status" value="1"/>
</dbReference>
<feature type="region of interest" description="Disordered" evidence="2">
    <location>
        <begin position="388"/>
        <end position="432"/>
    </location>
</feature>
<evidence type="ECO:0000259" key="3">
    <source>
        <dbReference type="PROSITE" id="PS50157"/>
    </source>
</evidence>
<feature type="compositionally biased region" description="Polar residues" evidence="2">
    <location>
        <begin position="882"/>
        <end position="895"/>
    </location>
</feature>
<dbReference type="GO" id="GO:0008270">
    <property type="term" value="F:zinc ion binding"/>
    <property type="evidence" value="ECO:0007669"/>
    <property type="project" value="UniProtKB-KW"/>
</dbReference>
<feature type="region of interest" description="Disordered" evidence="2">
    <location>
        <begin position="108"/>
        <end position="129"/>
    </location>
</feature>
<feature type="compositionally biased region" description="Polar residues" evidence="2">
    <location>
        <begin position="828"/>
        <end position="850"/>
    </location>
</feature>
<feature type="region of interest" description="Disordered" evidence="2">
    <location>
        <begin position="67"/>
        <end position="96"/>
    </location>
</feature>
<feature type="compositionally biased region" description="Polar residues" evidence="2">
    <location>
        <begin position="87"/>
        <end position="96"/>
    </location>
</feature>
<dbReference type="Gene3D" id="2.30.30.140">
    <property type="match status" value="1"/>
</dbReference>
<keyword evidence="1" id="KW-0862">Zinc</keyword>
<feature type="region of interest" description="Disordered" evidence="2">
    <location>
        <begin position="819"/>
        <end position="850"/>
    </location>
</feature>
<dbReference type="PROSITE" id="PS50157">
    <property type="entry name" value="ZINC_FINGER_C2H2_2"/>
    <property type="match status" value="1"/>
</dbReference>
<organism evidence="4 5">
    <name type="scientific">Adineta steineri</name>
    <dbReference type="NCBI Taxonomy" id="433720"/>
    <lineage>
        <taxon>Eukaryota</taxon>
        <taxon>Metazoa</taxon>
        <taxon>Spiralia</taxon>
        <taxon>Gnathifera</taxon>
        <taxon>Rotifera</taxon>
        <taxon>Eurotatoria</taxon>
        <taxon>Bdelloidea</taxon>
        <taxon>Adinetida</taxon>
        <taxon>Adinetidae</taxon>
        <taxon>Adineta</taxon>
    </lineage>
</organism>
<protein>
    <recommendedName>
        <fullName evidence="3">C2H2-type domain-containing protein</fullName>
    </recommendedName>
</protein>
<proteinExistence type="predicted"/>
<reference evidence="4" key="1">
    <citation type="submission" date="2021-02" db="EMBL/GenBank/DDBJ databases">
        <authorList>
            <person name="Nowell W R."/>
        </authorList>
    </citation>
    <scope>NUCLEOTIDE SEQUENCE</scope>
</reference>
<feature type="compositionally biased region" description="Polar residues" evidence="2">
    <location>
        <begin position="389"/>
        <end position="401"/>
    </location>
</feature>
<feature type="compositionally biased region" description="Polar residues" evidence="2">
    <location>
        <begin position="623"/>
        <end position="632"/>
    </location>
</feature>
<dbReference type="Proteomes" id="UP000663868">
    <property type="component" value="Unassembled WGS sequence"/>
</dbReference>
<feature type="region of interest" description="Disordered" evidence="2">
    <location>
        <begin position="623"/>
        <end position="658"/>
    </location>
</feature>
<feature type="domain" description="C2H2-type" evidence="3">
    <location>
        <begin position="989"/>
        <end position="1017"/>
    </location>
</feature>
<feature type="compositionally biased region" description="Low complexity" evidence="2">
    <location>
        <begin position="633"/>
        <end position="643"/>
    </location>
</feature>